<accession>A0AA38SGY0</accession>
<dbReference type="SMART" id="SM00256">
    <property type="entry name" value="FBOX"/>
    <property type="match status" value="1"/>
</dbReference>
<dbReference type="InterPro" id="IPR006527">
    <property type="entry name" value="F-box-assoc_dom_typ1"/>
</dbReference>
<dbReference type="PANTHER" id="PTHR35546:SF115">
    <property type="entry name" value="F-BOX DOMAIN-CONTAINING PROTEIN"/>
    <property type="match status" value="1"/>
</dbReference>
<organism evidence="2 3">
    <name type="scientific">Centaurea solstitialis</name>
    <name type="common">yellow star-thistle</name>
    <dbReference type="NCBI Taxonomy" id="347529"/>
    <lineage>
        <taxon>Eukaryota</taxon>
        <taxon>Viridiplantae</taxon>
        <taxon>Streptophyta</taxon>
        <taxon>Embryophyta</taxon>
        <taxon>Tracheophyta</taxon>
        <taxon>Spermatophyta</taxon>
        <taxon>Magnoliopsida</taxon>
        <taxon>eudicotyledons</taxon>
        <taxon>Gunneridae</taxon>
        <taxon>Pentapetalae</taxon>
        <taxon>asterids</taxon>
        <taxon>campanulids</taxon>
        <taxon>Asterales</taxon>
        <taxon>Asteraceae</taxon>
        <taxon>Carduoideae</taxon>
        <taxon>Cardueae</taxon>
        <taxon>Centaureinae</taxon>
        <taxon>Centaurea</taxon>
    </lineage>
</organism>
<dbReference type="PANTHER" id="PTHR35546">
    <property type="entry name" value="F-BOX PROTEIN INTERACTION DOMAIN PROTEIN-RELATED"/>
    <property type="match status" value="1"/>
</dbReference>
<dbReference type="InterPro" id="IPR001810">
    <property type="entry name" value="F-box_dom"/>
</dbReference>
<dbReference type="Proteomes" id="UP001172457">
    <property type="component" value="Chromosome 7"/>
</dbReference>
<dbReference type="InterPro" id="IPR036047">
    <property type="entry name" value="F-box-like_dom_sf"/>
</dbReference>
<dbReference type="Gene3D" id="1.20.1280.50">
    <property type="match status" value="1"/>
</dbReference>
<proteinExistence type="predicted"/>
<feature type="domain" description="F-box" evidence="1">
    <location>
        <begin position="33"/>
        <end position="71"/>
    </location>
</feature>
<sequence>MAKLRRIGNTLKFRLSMADDEATMSGALVGSNDDLLTQILGRLPVTSILRFKLVSKHWNSLLSHRRFTLLYHPTLSLSPGLFIRNFYIPYGFNHENRTPPPLRSLSFHPDRRGIKILQSCNGLLLCCSDRGKERDRKYYIFNPTTNHFATVPSVPGCMDFGTKICSMGLAFHRIDCPQYKIICILRIKRLFQIQIYSSDIGQWKICVKSFYSSQTSFDNGVYWNKAIYWSNIYSDAWYFKVDLQRLQKLSLPVQFRQPATYYFGECGGHLHLVERRDGYYRESCLHMNVYEMNYDDDFISMKKLLKYEVELDELPVAYPEMKFHPNHYEFKVLDVVMGVEEEEEEKETLFMVVGIPGKVIRFNLADKSFKEIFDLTNIFRLGTRPFSEARRYTQTLNPKNF</sequence>
<evidence type="ECO:0000313" key="2">
    <source>
        <dbReference type="EMBL" id="KAJ9542594.1"/>
    </source>
</evidence>
<evidence type="ECO:0000259" key="1">
    <source>
        <dbReference type="SMART" id="SM00256"/>
    </source>
</evidence>
<comment type="caution">
    <text evidence="2">The sequence shown here is derived from an EMBL/GenBank/DDBJ whole genome shotgun (WGS) entry which is preliminary data.</text>
</comment>
<dbReference type="SUPFAM" id="SSF81383">
    <property type="entry name" value="F-box domain"/>
    <property type="match status" value="1"/>
</dbReference>
<dbReference type="InterPro" id="IPR055290">
    <property type="entry name" value="At3g26010-like"/>
</dbReference>
<protein>
    <recommendedName>
        <fullName evidence="1">F-box domain-containing protein</fullName>
    </recommendedName>
</protein>
<dbReference type="EMBL" id="JARYMX010000007">
    <property type="protein sequence ID" value="KAJ9542594.1"/>
    <property type="molecule type" value="Genomic_DNA"/>
</dbReference>
<keyword evidence="3" id="KW-1185">Reference proteome</keyword>
<dbReference type="Pfam" id="PF07734">
    <property type="entry name" value="FBA_1"/>
    <property type="match status" value="1"/>
</dbReference>
<evidence type="ECO:0000313" key="3">
    <source>
        <dbReference type="Proteomes" id="UP001172457"/>
    </source>
</evidence>
<reference evidence="2" key="1">
    <citation type="submission" date="2023-03" db="EMBL/GenBank/DDBJ databases">
        <title>Chromosome-scale reference genome and RAD-based genetic map of yellow starthistle (Centaurea solstitialis) reveal putative structural variation and QTLs associated with invader traits.</title>
        <authorList>
            <person name="Reatini B."/>
            <person name="Cang F.A."/>
            <person name="Jiang Q."/>
            <person name="Mckibben M.T.W."/>
            <person name="Barker M.S."/>
            <person name="Rieseberg L.H."/>
            <person name="Dlugosch K.M."/>
        </authorList>
    </citation>
    <scope>NUCLEOTIDE SEQUENCE</scope>
    <source>
        <strain evidence="2">CAN-66</strain>
        <tissue evidence="2">Leaf</tissue>
    </source>
</reference>
<dbReference type="Pfam" id="PF00646">
    <property type="entry name" value="F-box"/>
    <property type="match status" value="1"/>
</dbReference>
<name>A0AA38SGY0_9ASTR</name>
<dbReference type="CDD" id="cd22157">
    <property type="entry name" value="F-box_AtFBW1-like"/>
    <property type="match status" value="1"/>
</dbReference>
<dbReference type="AlphaFoldDB" id="A0AA38SGY0"/>
<gene>
    <name evidence="2" type="ORF">OSB04_029100</name>
</gene>